<keyword evidence="1" id="KW-0812">Transmembrane</keyword>
<feature type="transmembrane region" description="Helical" evidence="1">
    <location>
        <begin position="85"/>
        <end position="107"/>
    </location>
</feature>
<name>A0A218Z823_9HELO</name>
<evidence type="ECO:0000313" key="3">
    <source>
        <dbReference type="Proteomes" id="UP000242519"/>
    </source>
</evidence>
<dbReference type="InParanoid" id="A0A218Z823"/>
<keyword evidence="1" id="KW-1133">Transmembrane helix</keyword>
<feature type="transmembrane region" description="Helical" evidence="1">
    <location>
        <begin position="25"/>
        <end position="43"/>
    </location>
</feature>
<dbReference type="EMBL" id="MZNU01000133">
    <property type="protein sequence ID" value="OWP04138.1"/>
    <property type="molecule type" value="Genomic_DNA"/>
</dbReference>
<keyword evidence="1" id="KW-0472">Membrane</keyword>
<comment type="caution">
    <text evidence="2">The sequence shown here is derived from an EMBL/GenBank/DDBJ whole genome shotgun (WGS) entry which is preliminary data.</text>
</comment>
<dbReference type="OrthoDB" id="5344006at2759"/>
<evidence type="ECO:0000256" key="1">
    <source>
        <dbReference type="SAM" id="Phobius"/>
    </source>
</evidence>
<keyword evidence="3" id="KW-1185">Reference proteome</keyword>
<evidence type="ECO:0008006" key="4">
    <source>
        <dbReference type="Google" id="ProtNLM"/>
    </source>
</evidence>
<feature type="transmembrane region" description="Helical" evidence="1">
    <location>
        <begin position="55"/>
        <end position="79"/>
    </location>
</feature>
<gene>
    <name evidence="2" type="ORF">B2J93_5959</name>
</gene>
<proteinExistence type="predicted"/>
<organism evidence="2 3">
    <name type="scientific">Diplocarpon coronariae</name>
    <dbReference type="NCBI Taxonomy" id="2795749"/>
    <lineage>
        <taxon>Eukaryota</taxon>
        <taxon>Fungi</taxon>
        <taxon>Dikarya</taxon>
        <taxon>Ascomycota</taxon>
        <taxon>Pezizomycotina</taxon>
        <taxon>Leotiomycetes</taxon>
        <taxon>Helotiales</taxon>
        <taxon>Drepanopezizaceae</taxon>
        <taxon>Diplocarpon</taxon>
    </lineage>
</organism>
<protein>
    <recommendedName>
        <fullName evidence="4">MARVEL domain-containing protein</fullName>
    </recommendedName>
</protein>
<accession>A0A218Z823</accession>
<dbReference type="AlphaFoldDB" id="A0A218Z823"/>
<reference evidence="2 3" key="1">
    <citation type="submission" date="2017-04" db="EMBL/GenBank/DDBJ databases">
        <title>Draft genome sequence of Marssonina coronaria NL1: causal agent of apple blotch.</title>
        <authorList>
            <person name="Cheng Q."/>
        </authorList>
    </citation>
    <scope>NUCLEOTIDE SEQUENCE [LARGE SCALE GENOMIC DNA]</scope>
    <source>
        <strain evidence="2 3">NL1</strain>
    </source>
</reference>
<sequence>MTIKRNVRGGVPSPYPRFIFHGLRSAQLLASIVVSVIMGYFMYNLRIENLKIPWTFILLLAVSTGTILALLVTIILYNFTYLSPIFNWQLNGGISIFWVLGFALLSWSVRTSHVIEKQCTREVWGGDAAAGVCRDYKALWAMTLCGTVSTLAALTLDVHTQRKTTRRGVYAIPEDDRDIHRLREKRDLRVRNAGYEAPREQRKFKYLGREPTFELENDTVYHNRYGSEEAHER</sequence>
<evidence type="ECO:0000313" key="2">
    <source>
        <dbReference type="EMBL" id="OWP04138.1"/>
    </source>
</evidence>
<dbReference type="Proteomes" id="UP000242519">
    <property type="component" value="Unassembled WGS sequence"/>
</dbReference>